<dbReference type="OrthoDB" id="9803617at2"/>
<dbReference type="GO" id="GO:0016625">
    <property type="term" value="F:oxidoreductase activity, acting on the aldehyde or oxo group of donors, iron-sulfur protein as acceptor"/>
    <property type="evidence" value="ECO:0007669"/>
    <property type="project" value="UniProtKB-ARBA"/>
</dbReference>
<keyword evidence="5" id="KW-1185">Reference proteome</keyword>
<dbReference type="InterPro" id="IPR017896">
    <property type="entry name" value="4Fe4S_Fe-S-bd"/>
</dbReference>
<dbReference type="PANTHER" id="PTHR48084">
    <property type="entry name" value="2-OXOGLUTARATE OXIDOREDUCTASE SUBUNIT KORB-RELATED"/>
    <property type="match status" value="1"/>
</dbReference>
<dbReference type="InterPro" id="IPR002880">
    <property type="entry name" value="Pyrv_Fd/Flavodoxin_OxRdtase_N"/>
</dbReference>
<dbReference type="InterPro" id="IPR051457">
    <property type="entry name" value="2-oxoacid:Fd_oxidoreductase"/>
</dbReference>
<evidence type="ECO:0000313" key="5">
    <source>
        <dbReference type="Proteomes" id="UP000246132"/>
    </source>
</evidence>
<sequence length="1161" mass="127024">MNIAAVRLDDTYTASGGAVYMSGMQALVRLPMVQMRRDRAAGLNTAAFVTGYRGSPLGGYDQQLVRARKHLDPLDITFQPGVNEELAATAVWGTQQVGLSPGARKDGVLGIWYGKGPGVDRSGDVFKHGNAAGSAPHGGVLCLAGDDHTCKSSTVPHQSDHAFASAIIPCLYPSSIHEFLEIGLLGIAMSRYSGLWVGMKFISDTVETTSVVDLSAESRQFVIPDFGLPPGGVNLRWPDAPLVQDQRLQEIKPYAALAFARANGVDQITMDSPKARFGIAGSGKAYEDVRQALFELGIGDEEAAQIGLRLYKVRMTWPLEPEGVREFSEGLEEVLVVEERREIIENQIKMHLFNWRADVRPRIVGKFDEHDRPFLSLSKALSVGAVARGIADRVLRLDGIDDGLRDRIGDRLAYLEERERFAESHVPAVTRQPHYCAGCPHNTSTKVPEGSRALAGIGCHYMVQWMDRNTETFTQMGGEGVPWTAIGRYTDEKHVFVNLGDGTYFHSGILAIRQAVSAGANITYKLLYNDAVAMTGGQPLDGSLTPQQLTHQLNHEGVGSIVLMSDNIDAYSAPDLPPGTDIRHRDEIDTVMKELREQPGVTAIVYVQTCAAEKRRRRKRGLMEDPDMRVLINPAVCEGCGDCSVQSNCIAIDPLETEMGRKRTINQSACNKDFSCVKGFCPSFVTVRGGELRKSARTTAPDVSALPVPDLPEMAPSWNIAVTGVGGTGVLTIGGIIAMAARLENVAPLVLDMAGLAQKGGAVMSHIRLSAGDNPRKSPRIAPGGANVLIAADSVVAASRDGTVRCDPERTHAVVNARLTPVAEFVRQRDFDFRKQTVEDTVRSVVRPDAHFHDFGKAAMAVAGDEIATNILMVGFAWQKGLIPLSADAIEQAIAINGVAVDANIDAFRWGRVMAHDPAAIEAMETRANGFKPMAEMTADELVRHRAAHLTAYQNDALAKRYRDMVARVASVAEDRLSQPADRDALVRAVAHNYAKLLAYKDEYEVARLFADPAFDRYLTQTFTGDFRLSFNLAPPLLPGEDAEGRPKKREFGPWMLRAMRLLARLKGLRGTRLDPFGYTAERRAERALIEQYEADVELALARLDEARFETLRDLLSVPEMIRGFGPVKEEAMEKAANERRRLHAELDRPPEQARLAEAAE</sequence>
<dbReference type="Pfam" id="PF20169">
    <property type="entry name" value="DUF6537"/>
    <property type="match status" value="1"/>
</dbReference>
<dbReference type="GO" id="GO:0045333">
    <property type="term" value="P:cellular respiration"/>
    <property type="evidence" value="ECO:0007669"/>
    <property type="project" value="UniProtKB-ARBA"/>
</dbReference>
<evidence type="ECO:0000256" key="2">
    <source>
        <dbReference type="SAM" id="MobiDB-lite"/>
    </source>
</evidence>
<reference evidence="4 5" key="1">
    <citation type="journal article" date="2018" name="Int. J. Syst. Bacteriol.">
        <title>Oceaniradius stylonemae gen. nov., sp. nov., isolated from a red alga, Stylonema cornu-cervi.</title>
        <authorList>
            <person name="Jeong S."/>
        </authorList>
    </citation>
    <scope>NUCLEOTIDE SEQUENCE [LARGE SCALE GENOMIC DNA]</scope>
    <source>
        <strain evidence="4 5">StC1</strain>
    </source>
</reference>
<dbReference type="RefSeq" id="WP_109767950.1">
    <property type="nucleotide sequence ID" value="NZ_QFWV02000002.1"/>
</dbReference>
<dbReference type="CDD" id="cd07034">
    <property type="entry name" value="TPP_PYR_PFOR_IOR-alpha_like"/>
    <property type="match status" value="1"/>
</dbReference>
<evidence type="ECO:0000313" key="4">
    <source>
        <dbReference type="EMBL" id="RKF08079.1"/>
    </source>
</evidence>
<dbReference type="GO" id="GO:0044281">
    <property type="term" value="P:small molecule metabolic process"/>
    <property type="evidence" value="ECO:0007669"/>
    <property type="project" value="UniProtKB-ARBA"/>
</dbReference>
<dbReference type="InterPro" id="IPR011766">
    <property type="entry name" value="TPP_enzyme_TPP-bd"/>
</dbReference>
<dbReference type="NCBIfam" id="NF009589">
    <property type="entry name" value="PRK13030.1"/>
    <property type="match status" value="1"/>
</dbReference>
<evidence type="ECO:0000256" key="1">
    <source>
        <dbReference type="ARBA" id="ARBA00023002"/>
    </source>
</evidence>
<dbReference type="PROSITE" id="PS51379">
    <property type="entry name" value="4FE4S_FER_2"/>
    <property type="match status" value="1"/>
</dbReference>
<dbReference type="InterPro" id="IPR002869">
    <property type="entry name" value="Pyrv_flavodox_OxRed_cen"/>
</dbReference>
<dbReference type="EMBL" id="QFWV02000002">
    <property type="protein sequence ID" value="RKF08079.1"/>
    <property type="molecule type" value="Genomic_DNA"/>
</dbReference>
<organism evidence="4 5">
    <name type="scientific">Oceaniradius stylonematis</name>
    <dbReference type="NCBI Taxonomy" id="2184161"/>
    <lineage>
        <taxon>Bacteria</taxon>
        <taxon>Pseudomonadati</taxon>
        <taxon>Pseudomonadota</taxon>
        <taxon>Alphaproteobacteria</taxon>
        <taxon>Hyphomicrobiales</taxon>
        <taxon>Ahrensiaceae</taxon>
        <taxon>Oceaniradius</taxon>
    </lineage>
</organism>
<dbReference type="Pfam" id="PF02775">
    <property type="entry name" value="TPP_enzyme_C"/>
    <property type="match status" value="1"/>
</dbReference>
<gene>
    <name evidence="4" type="ORF">DEM25_001780</name>
</gene>
<dbReference type="Proteomes" id="UP000246132">
    <property type="component" value="Unassembled WGS sequence"/>
</dbReference>
<comment type="caution">
    <text evidence="4">The sequence shown here is derived from an EMBL/GenBank/DDBJ whole genome shotgun (WGS) entry which is preliminary data.</text>
</comment>
<dbReference type="GO" id="GO:0030976">
    <property type="term" value="F:thiamine pyrophosphate binding"/>
    <property type="evidence" value="ECO:0007669"/>
    <property type="project" value="InterPro"/>
</dbReference>
<dbReference type="InterPro" id="IPR019752">
    <property type="entry name" value="Pyrv/ketoisovalerate_OxRed_cat"/>
</dbReference>
<protein>
    <submittedName>
        <fullName evidence="4">Indolepyruvate ferredoxin oxidoreductase family protein</fullName>
    </submittedName>
</protein>
<dbReference type="AlphaFoldDB" id="A0A3A8AG74"/>
<keyword evidence="1" id="KW-0560">Oxidoreductase</keyword>
<feature type="domain" description="4Fe-4S ferredoxin-type" evidence="3">
    <location>
        <begin position="628"/>
        <end position="660"/>
    </location>
</feature>
<evidence type="ECO:0000259" key="3">
    <source>
        <dbReference type="PROSITE" id="PS51379"/>
    </source>
</evidence>
<dbReference type="Pfam" id="PF01558">
    <property type="entry name" value="POR"/>
    <property type="match status" value="1"/>
</dbReference>
<dbReference type="NCBIfam" id="NF009588">
    <property type="entry name" value="PRK13029.1"/>
    <property type="match status" value="1"/>
</dbReference>
<feature type="compositionally biased region" description="Basic and acidic residues" evidence="2">
    <location>
        <begin position="1136"/>
        <end position="1152"/>
    </location>
</feature>
<proteinExistence type="predicted"/>
<name>A0A3A8AG74_9HYPH</name>
<keyword evidence="4" id="KW-0670">Pyruvate</keyword>
<dbReference type="Gene3D" id="3.40.920.10">
    <property type="entry name" value="Pyruvate-ferredoxin oxidoreductase, PFOR, domain III"/>
    <property type="match status" value="1"/>
</dbReference>
<dbReference type="Gene3D" id="3.40.50.970">
    <property type="match status" value="2"/>
</dbReference>
<dbReference type="InterPro" id="IPR046667">
    <property type="entry name" value="DUF6537"/>
</dbReference>
<dbReference type="SUPFAM" id="SSF52518">
    <property type="entry name" value="Thiamin diphosphate-binding fold (THDP-binding)"/>
    <property type="match status" value="2"/>
</dbReference>
<accession>A0A3A8AG74</accession>
<dbReference type="SUPFAM" id="SSF53323">
    <property type="entry name" value="Pyruvate-ferredoxin oxidoreductase, PFOR, domain III"/>
    <property type="match status" value="1"/>
</dbReference>
<dbReference type="InterPro" id="IPR029061">
    <property type="entry name" value="THDP-binding"/>
</dbReference>
<dbReference type="PANTHER" id="PTHR48084:SF3">
    <property type="entry name" value="SUBUNIT OF PYRUVATE:FLAVODOXIN OXIDOREDUCTASE"/>
    <property type="match status" value="1"/>
</dbReference>
<feature type="region of interest" description="Disordered" evidence="2">
    <location>
        <begin position="1136"/>
        <end position="1161"/>
    </location>
</feature>